<dbReference type="EMBL" id="UYJE01005088">
    <property type="protein sequence ID" value="VDI33805.1"/>
    <property type="molecule type" value="Genomic_DNA"/>
</dbReference>
<dbReference type="SMART" id="SM00298">
    <property type="entry name" value="CHROMO"/>
    <property type="match status" value="1"/>
</dbReference>
<sequence length="212" mass="23889">MTGTCAVCGARKLQFVAASGAGLMNKLINRMPIEMHLPGHNFTGPGTNLKKRLKADGTPKPWSMPINRVDQAAYRHDLCYAEHKDTAARNTICDKTMLASLDAIPNPTARESFERGIVKPIIGTKARFGLGVGEKKVRWSDELAEELHKPDFSGEEIQGSFYEPELQKTDQDVYRIEKILRRRTKNGINEVFVKWKGYPKNFTSWVPQSDLQ</sequence>
<reference evidence="2" key="1">
    <citation type="submission" date="2018-11" db="EMBL/GenBank/DDBJ databases">
        <authorList>
            <person name="Alioto T."/>
            <person name="Alioto T."/>
        </authorList>
    </citation>
    <scope>NUCLEOTIDE SEQUENCE</scope>
</reference>
<name>A0A8B6EH07_MYTGA</name>
<organism evidence="2 3">
    <name type="scientific">Mytilus galloprovincialis</name>
    <name type="common">Mediterranean mussel</name>
    <dbReference type="NCBI Taxonomy" id="29158"/>
    <lineage>
        <taxon>Eukaryota</taxon>
        <taxon>Metazoa</taxon>
        <taxon>Spiralia</taxon>
        <taxon>Lophotrochozoa</taxon>
        <taxon>Mollusca</taxon>
        <taxon>Bivalvia</taxon>
        <taxon>Autobranchia</taxon>
        <taxon>Pteriomorphia</taxon>
        <taxon>Mytilida</taxon>
        <taxon>Mytiloidea</taxon>
        <taxon>Mytilidae</taxon>
        <taxon>Mytilinae</taxon>
        <taxon>Mytilus</taxon>
    </lineage>
</organism>
<dbReference type="GO" id="GO:0005198">
    <property type="term" value="F:structural molecule activity"/>
    <property type="evidence" value="ECO:0007669"/>
    <property type="project" value="InterPro"/>
</dbReference>
<dbReference type="GO" id="GO:0050482">
    <property type="term" value="P:arachidonate secretion"/>
    <property type="evidence" value="ECO:0007669"/>
    <property type="project" value="InterPro"/>
</dbReference>
<dbReference type="OrthoDB" id="1918685at2759"/>
<dbReference type="AlphaFoldDB" id="A0A8B6EH07"/>
<protein>
    <recommendedName>
        <fullName evidence="1">Chromo domain-containing protein</fullName>
    </recommendedName>
</protein>
<dbReference type="Pfam" id="PF08398">
    <property type="entry name" value="Phospholip_A2_4"/>
    <property type="match status" value="1"/>
</dbReference>
<dbReference type="Gene3D" id="2.40.50.40">
    <property type="match status" value="1"/>
</dbReference>
<dbReference type="InterPro" id="IPR016197">
    <property type="entry name" value="Chromo-like_dom_sf"/>
</dbReference>
<dbReference type="PROSITE" id="PS50013">
    <property type="entry name" value="CHROMO_2"/>
    <property type="match status" value="1"/>
</dbReference>
<evidence type="ECO:0000313" key="2">
    <source>
        <dbReference type="EMBL" id="VDI33805.1"/>
    </source>
</evidence>
<dbReference type="Proteomes" id="UP000596742">
    <property type="component" value="Unassembled WGS sequence"/>
</dbReference>
<dbReference type="CDD" id="cd00024">
    <property type="entry name" value="CD_CSD"/>
    <property type="match status" value="1"/>
</dbReference>
<dbReference type="Pfam" id="PF00385">
    <property type="entry name" value="Chromo"/>
    <property type="match status" value="1"/>
</dbReference>
<keyword evidence="3" id="KW-1185">Reference proteome</keyword>
<feature type="domain" description="Chromo" evidence="1">
    <location>
        <begin position="174"/>
        <end position="212"/>
    </location>
</feature>
<dbReference type="SUPFAM" id="SSF54160">
    <property type="entry name" value="Chromo domain-like"/>
    <property type="match status" value="1"/>
</dbReference>
<dbReference type="Gene3D" id="1.20.90.10">
    <property type="entry name" value="Phospholipase A2 domain"/>
    <property type="match status" value="1"/>
</dbReference>
<dbReference type="InterPro" id="IPR013607">
    <property type="entry name" value="Phospholipase_A2-like"/>
</dbReference>
<gene>
    <name evidence="2" type="ORF">MGAL_10B043101</name>
</gene>
<proteinExistence type="predicted"/>
<dbReference type="GO" id="GO:0006644">
    <property type="term" value="P:phospholipid metabolic process"/>
    <property type="evidence" value="ECO:0007669"/>
    <property type="project" value="InterPro"/>
</dbReference>
<evidence type="ECO:0000313" key="3">
    <source>
        <dbReference type="Proteomes" id="UP000596742"/>
    </source>
</evidence>
<dbReference type="InterPro" id="IPR000953">
    <property type="entry name" value="Chromo/chromo_shadow_dom"/>
</dbReference>
<dbReference type="GO" id="GO:0004623">
    <property type="term" value="F:phospholipase A2 activity"/>
    <property type="evidence" value="ECO:0007669"/>
    <property type="project" value="InterPro"/>
</dbReference>
<evidence type="ECO:0000259" key="1">
    <source>
        <dbReference type="PROSITE" id="PS50013"/>
    </source>
</evidence>
<comment type="caution">
    <text evidence="2">The sequence shown here is derived from an EMBL/GenBank/DDBJ whole genome shotgun (WGS) entry which is preliminary data.</text>
</comment>
<dbReference type="InterPro" id="IPR023780">
    <property type="entry name" value="Chromo_domain"/>
</dbReference>
<dbReference type="InterPro" id="IPR036444">
    <property type="entry name" value="PLipase_A2_dom_sf"/>
</dbReference>
<accession>A0A8B6EH07</accession>